<feature type="compositionally biased region" description="Polar residues" evidence="1">
    <location>
        <begin position="486"/>
        <end position="500"/>
    </location>
</feature>
<evidence type="ECO:0000313" key="2">
    <source>
        <dbReference type="EMBL" id="KIK56118.1"/>
    </source>
</evidence>
<protein>
    <submittedName>
        <fullName evidence="2">Uncharacterized protein</fullName>
    </submittedName>
</protein>
<reference evidence="2 3" key="1">
    <citation type="submission" date="2014-04" db="EMBL/GenBank/DDBJ databases">
        <title>Evolutionary Origins and Diversification of the Mycorrhizal Mutualists.</title>
        <authorList>
            <consortium name="DOE Joint Genome Institute"/>
            <consortium name="Mycorrhizal Genomics Consortium"/>
            <person name="Kohler A."/>
            <person name="Kuo A."/>
            <person name="Nagy L.G."/>
            <person name="Floudas D."/>
            <person name="Copeland A."/>
            <person name="Barry K.W."/>
            <person name="Cichocki N."/>
            <person name="Veneault-Fourrey C."/>
            <person name="LaButti K."/>
            <person name="Lindquist E.A."/>
            <person name="Lipzen A."/>
            <person name="Lundell T."/>
            <person name="Morin E."/>
            <person name="Murat C."/>
            <person name="Riley R."/>
            <person name="Ohm R."/>
            <person name="Sun H."/>
            <person name="Tunlid A."/>
            <person name="Henrissat B."/>
            <person name="Grigoriev I.V."/>
            <person name="Hibbett D.S."/>
            <person name="Martin F."/>
        </authorList>
    </citation>
    <scope>NUCLEOTIDE SEQUENCE [LARGE SCALE GENOMIC DNA]</scope>
    <source>
        <strain evidence="2 3">FD-317 M1</strain>
    </source>
</reference>
<proteinExistence type="predicted"/>
<dbReference type="AlphaFoldDB" id="A0A0D0CLS5"/>
<feature type="compositionally biased region" description="Acidic residues" evidence="1">
    <location>
        <begin position="368"/>
        <end position="377"/>
    </location>
</feature>
<feature type="region of interest" description="Disordered" evidence="1">
    <location>
        <begin position="444"/>
        <end position="657"/>
    </location>
</feature>
<name>A0A0D0CLS5_9AGAR</name>
<keyword evidence="3" id="KW-1185">Reference proteome</keyword>
<dbReference type="Proteomes" id="UP000053593">
    <property type="component" value="Unassembled WGS sequence"/>
</dbReference>
<feature type="compositionally biased region" description="Polar residues" evidence="1">
    <location>
        <begin position="239"/>
        <end position="260"/>
    </location>
</feature>
<feature type="compositionally biased region" description="Basic and acidic residues" evidence="1">
    <location>
        <begin position="621"/>
        <end position="635"/>
    </location>
</feature>
<feature type="compositionally biased region" description="Polar residues" evidence="1">
    <location>
        <begin position="117"/>
        <end position="127"/>
    </location>
</feature>
<dbReference type="EMBL" id="KN834800">
    <property type="protein sequence ID" value="KIK56118.1"/>
    <property type="molecule type" value="Genomic_DNA"/>
</dbReference>
<organism evidence="2 3">
    <name type="scientific">Collybiopsis luxurians FD-317 M1</name>
    <dbReference type="NCBI Taxonomy" id="944289"/>
    <lineage>
        <taxon>Eukaryota</taxon>
        <taxon>Fungi</taxon>
        <taxon>Dikarya</taxon>
        <taxon>Basidiomycota</taxon>
        <taxon>Agaricomycotina</taxon>
        <taxon>Agaricomycetes</taxon>
        <taxon>Agaricomycetidae</taxon>
        <taxon>Agaricales</taxon>
        <taxon>Marasmiineae</taxon>
        <taxon>Omphalotaceae</taxon>
        <taxon>Collybiopsis</taxon>
        <taxon>Collybiopsis luxurians</taxon>
    </lineage>
</organism>
<gene>
    <name evidence="2" type="ORF">GYMLUDRAFT_62183</name>
</gene>
<evidence type="ECO:0000256" key="1">
    <source>
        <dbReference type="SAM" id="MobiDB-lite"/>
    </source>
</evidence>
<evidence type="ECO:0000313" key="3">
    <source>
        <dbReference type="Proteomes" id="UP000053593"/>
    </source>
</evidence>
<feature type="region of interest" description="Disordered" evidence="1">
    <location>
        <begin position="117"/>
        <end position="167"/>
    </location>
</feature>
<feature type="compositionally biased region" description="Polar residues" evidence="1">
    <location>
        <begin position="394"/>
        <end position="404"/>
    </location>
</feature>
<feature type="compositionally biased region" description="Low complexity" evidence="1">
    <location>
        <begin position="141"/>
        <end position="159"/>
    </location>
</feature>
<sequence>MLLAPAAPRVKQHVYNVEPDDEWKENLKAQIQLDLDSMIEDAASQLADNLKKNLEGRSRLQIEFAAALENMCKLATESYTVKLEKERKKRYRAIGLDFPSGLAEITENERQFNWDQIQSGKSSSNDGPASDSPVKLRHHSSPPNRSVPSVSSANTSSLTDSHKLPRRVLSEIESTSEENDKGGWVSSEFGSVFEEKTDEEGQTVNDRHLKSRPIVSSGKSLNCNTRLQGASSVPRASPPCSSRTSPNLFSKPSILPTDNNLAFRRPISPLRIATPPDSEEEIDNEGKSAHNRLSKSKPIVLPRKFLHCATEIDRSLQGTSFADPSGVSRPPLATNSNLVSGHWTAPPDKKLAFSRSLRPFRIATPPTSDDETDEEGDPTNNRDSKLQPIAPSKKSLNPNTGTDRLLQETNSTAVPTVYHPYSSKTFPDLDSECYIAPSDRNFSAQPLRVATPPHSEEETDEEGENAKNRHLKHQSTVPPRKLLNCHTGTDRSLQGTNSISVPRAYHPSSSGTSPNLVSTHTFPLPDKNPALSQPLRKIRIITPPNSEDETEEEGRPASNRHLKSQVDVLPKKSPDCYTGAERSLQGTSSATVPIVPHPNFSRSSPKPGYKEKLRRKRKQKRLQEEVKHRQEAERKEEEEERDTEPVHEAEQKRTYIHNAGQPRHKLYAVQGHPKPSMQSSLFLDIATLMPPTDSRDKKPDSHLDQAFDRPAISILQDILRDPGPALSMENQTWMQRLAASYDETLLQELADLVQSVSDIPSPKRLKLQIIQLSTSTGIRHVFQYIHFPKEFE</sequence>
<feature type="compositionally biased region" description="Polar residues" evidence="1">
    <location>
        <begin position="217"/>
        <end position="231"/>
    </location>
</feature>
<feature type="compositionally biased region" description="Polar residues" evidence="1">
    <location>
        <begin position="507"/>
        <end position="521"/>
    </location>
</feature>
<accession>A0A0D0CLS5</accession>
<feature type="region of interest" description="Disordered" evidence="1">
    <location>
        <begin position="194"/>
        <end position="295"/>
    </location>
</feature>
<dbReference type="HOGENOM" id="CLU_354522_0_0_1"/>
<feature type="compositionally biased region" description="Basic and acidic residues" evidence="1">
    <location>
        <begin position="643"/>
        <end position="653"/>
    </location>
</feature>
<feature type="region of interest" description="Disordered" evidence="1">
    <location>
        <begin position="321"/>
        <end position="404"/>
    </location>
</feature>
<dbReference type="OrthoDB" id="2723779at2759"/>